<comment type="caution">
    <text evidence="2">The sequence shown here is derived from an EMBL/GenBank/DDBJ whole genome shotgun (WGS) entry which is preliminary data.</text>
</comment>
<keyword evidence="3" id="KW-1185">Reference proteome</keyword>
<evidence type="ECO:0000313" key="2">
    <source>
        <dbReference type="EMBL" id="OAP34360.1"/>
    </source>
</evidence>
<name>A0A178XGI6_SINSA</name>
<evidence type="ECO:0000313" key="3">
    <source>
        <dbReference type="Proteomes" id="UP000078507"/>
    </source>
</evidence>
<sequence length="76" mass="8431">MKNANTTNRVFKTEKKNPADRADQATLAARAINEQEAAAREKKTARLKQLRLEKEAAEAANAAAEPAGKGKRERRR</sequence>
<dbReference type="STRING" id="36856.ATB98_23015"/>
<protein>
    <submittedName>
        <fullName evidence="2">Uncharacterized protein</fullName>
    </submittedName>
</protein>
<dbReference type="RefSeq" id="WP_066879893.1">
    <property type="nucleotide sequence ID" value="NZ_LNQB01000102.1"/>
</dbReference>
<gene>
    <name evidence="2" type="ORF">ATB98_23015</name>
</gene>
<evidence type="ECO:0000256" key="1">
    <source>
        <dbReference type="SAM" id="MobiDB-lite"/>
    </source>
</evidence>
<proteinExistence type="predicted"/>
<reference evidence="2 3" key="1">
    <citation type="submission" date="2015-11" db="EMBL/GenBank/DDBJ databases">
        <title>Ensifer anhuiense sp. nov., an effective nitrogen fixation bacterium with Glycine soja.</title>
        <authorList>
            <person name="Yan H."/>
            <person name="Chen W."/>
        </authorList>
    </citation>
    <scope>NUCLEOTIDE SEQUENCE [LARGE SCALE GENOMIC DNA]</scope>
    <source>
        <strain evidence="2 3">LMG 7837</strain>
    </source>
</reference>
<feature type="region of interest" description="Disordered" evidence="1">
    <location>
        <begin position="55"/>
        <end position="76"/>
    </location>
</feature>
<feature type="compositionally biased region" description="Basic and acidic residues" evidence="1">
    <location>
        <begin position="11"/>
        <end position="23"/>
    </location>
</feature>
<dbReference type="AlphaFoldDB" id="A0A178XGI6"/>
<organism evidence="2 3">
    <name type="scientific">Sinorhizobium saheli</name>
    <dbReference type="NCBI Taxonomy" id="36856"/>
    <lineage>
        <taxon>Bacteria</taxon>
        <taxon>Pseudomonadati</taxon>
        <taxon>Pseudomonadota</taxon>
        <taxon>Alphaproteobacteria</taxon>
        <taxon>Hyphomicrobiales</taxon>
        <taxon>Rhizobiaceae</taxon>
        <taxon>Sinorhizobium/Ensifer group</taxon>
        <taxon>Sinorhizobium</taxon>
    </lineage>
</organism>
<feature type="compositionally biased region" description="Low complexity" evidence="1">
    <location>
        <begin position="58"/>
        <end position="67"/>
    </location>
</feature>
<dbReference type="Proteomes" id="UP000078507">
    <property type="component" value="Unassembled WGS sequence"/>
</dbReference>
<feature type="region of interest" description="Disordered" evidence="1">
    <location>
        <begin position="1"/>
        <end position="23"/>
    </location>
</feature>
<dbReference type="EMBL" id="LNQB01000102">
    <property type="protein sequence ID" value="OAP34360.1"/>
    <property type="molecule type" value="Genomic_DNA"/>
</dbReference>
<accession>A0A178XGI6</accession>
<feature type="compositionally biased region" description="Polar residues" evidence="1">
    <location>
        <begin position="1"/>
        <end position="10"/>
    </location>
</feature>